<dbReference type="AlphaFoldDB" id="A0A5J6WVP4"/>
<evidence type="ECO:0000313" key="3">
    <source>
        <dbReference type="EMBL" id="QFI53938.1"/>
    </source>
</evidence>
<keyword evidence="4" id="KW-1185">Reference proteome</keyword>
<dbReference type="InterPro" id="IPR000182">
    <property type="entry name" value="GNAT_dom"/>
</dbReference>
<keyword evidence="1 3" id="KW-0808">Transferase</keyword>
<dbReference type="Gene3D" id="3.40.630.30">
    <property type="match status" value="1"/>
</dbReference>
<accession>A0A5J6WVP4</accession>
<evidence type="ECO:0000259" key="2">
    <source>
        <dbReference type="PROSITE" id="PS51186"/>
    </source>
</evidence>
<dbReference type="PANTHER" id="PTHR13947">
    <property type="entry name" value="GNAT FAMILY N-ACETYLTRANSFERASE"/>
    <property type="match status" value="1"/>
</dbReference>
<name>A0A5J6WVP4_9GAMM</name>
<dbReference type="EMBL" id="CP040449">
    <property type="protein sequence ID" value="QFI53938.1"/>
    <property type="molecule type" value="Genomic_DNA"/>
</dbReference>
<proteinExistence type="predicted"/>
<dbReference type="InterPro" id="IPR050769">
    <property type="entry name" value="NAT_camello-type"/>
</dbReference>
<dbReference type="CDD" id="cd04301">
    <property type="entry name" value="NAT_SF"/>
    <property type="match status" value="1"/>
</dbReference>
<dbReference type="InterPro" id="IPR016181">
    <property type="entry name" value="Acyl_CoA_acyltransferase"/>
</dbReference>
<dbReference type="SUPFAM" id="SSF55729">
    <property type="entry name" value="Acyl-CoA N-acyltransferases (Nat)"/>
    <property type="match status" value="1"/>
</dbReference>
<dbReference type="Proteomes" id="UP000594034">
    <property type="component" value="Chromosome"/>
</dbReference>
<gene>
    <name evidence="3" type="ORF">FE240_04040</name>
</gene>
<dbReference type="Pfam" id="PF00583">
    <property type="entry name" value="Acetyltransf_1"/>
    <property type="match status" value="1"/>
</dbReference>
<evidence type="ECO:0000313" key="4">
    <source>
        <dbReference type="Proteomes" id="UP000594034"/>
    </source>
</evidence>
<dbReference type="RefSeq" id="WP_193003474.1">
    <property type="nucleotide sequence ID" value="NZ_CP040449.1"/>
</dbReference>
<feature type="domain" description="N-acetyltransferase" evidence="2">
    <location>
        <begin position="1"/>
        <end position="141"/>
    </location>
</feature>
<evidence type="ECO:0000256" key="1">
    <source>
        <dbReference type="ARBA" id="ARBA00022679"/>
    </source>
</evidence>
<dbReference type="GO" id="GO:0008080">
    <property type="term" value="F:N-acetyltransferase activity"/>
    <property type="evidence" value="ECO:0007669"/>
    <property type="project" value="InterPro"/>
</dbReference>
<sequence length="141" mass="16215">MFIRMAEEQDQAALAALFLRGRRETFHWADASCFQLQDWLLQSEGEQVWIAEQGERLCGLVALWQPDWFVHHLYVSREHRGMGIGRRLLEVALAQRSAMATLKVACYNSVALGFYHRLGWHYSGVQGVCEVIGPWVELQLP</sequence>
<dbReference type="KEGG" id="asim:FE240_04040"/>
<reference evidence="3 4" key="1">
    <citation type="submission" date="2019-05" db="EMBL/GenBank/DDBJ databases">
        <title>OXA-830, a novel chromosomally encoded expanded-spectrum class D beta-lactamase in Aeromonas simiae.</title>
        <authorList>
            <person name="Zhou W."/>
            <person name="Chen Q."/>
        </authorList>
    </citation>
    <scope>NUCLEOTIDE SEQUENCE [LARGE SCALE GENOMIC DNA]</scope>
    <source>
        <strain evidence="3 4">A6</strain>
    </source>
</reference>
<protein>
    <submittedName>
        <fullName evidence="3">GNAT family N-acetyltransferase</fullName>
    </submittedName>
</protein>
<organism evidence="3 4">
    <name type="scientific">Aeromonas simiae</name>
    <dbReference type="NCBI Taxonomy" id="218936"/>
    <lineage>
        <taxon>Bacteria</taxon>
        <taxon>Pseudomonadati</taxon>
        <taxon>Pseudomonadota</taxon>
        <taxon>Gammaproteobacteria</taxon>
        <taxon>Aeromonadales</taxon>
        <taxon>Aeromonadaceae</taxon>
        <taxon>Aeromonas</taxon>
    </lineage>
</organism>
<dbReference type="PANTHER" id="PTHR13947:SF37">
    <property type="entry name" value="LD18367P"/>
    <property type="match status" value="1"/>
</dbReference>
<dbReference type="PROSITE" id="PS51186">
    <property type="entry name" value="GNAT"/>
    <property type="match status" value="1"/>
</dbReference>